<evidence type="ECO:0000256" key="5">
    <source>
        <dbReference type="ARBA" id="ARBA00022679"/>
    </source>
</evidence>
<evidence type="ECO:0000256" key="4">
    <source>
        <dbReference type="ARBA" id="ARBA00022553"/>
    </source>
</evidence>
<keyword evidence="8" id="KW-0067">ATP-binding</keyword>
<keyword evidence="10" id="KW-0472">Membrane</keyword>
<dbReference type="PROSITE" id="PS50113">
    <property type="entry name" value="PAC"/>
    <property type="match status" value="1"/>
</dbReference>
<dbReference type="OrthoDB" id="117117at2157"/>
<name>A0A7Z8KMA6_9EURY</name>
<evidence type="ECO:0000256" key="8">
    <source>
        <dbReference type="ARBA" id="ARBA00022840"/>
    </source>
</evidence>
<dbReference type="SMART" id="SM00091">
    <property type="entry name" value="PAS"/>
    <property type="match status" value="3"/>
</dbReference>
<evidence type="ECO:0000259" key="13">
    <source>
        <dbReference type="PROSITE" id="PS50112"/>
    </source>
</evidence>
<dbReference type="InterPro" id="IPR005467">
    <property type="entry name" value="His_kinase_dom"/>
</dbReference>
<evidence type="ECO:0000256" key="6">
    <source>
        <dbReference type="ARBA" id="ARBA00022741"/>
    </source>
</evidence>
<dbReference type="Gene3D" id="3.30.450.40">
    <property type="match status" value="1"/>
</dbReference>
<keyword evidence="4" id="KW-0597">Phosphoprotein</keyword>
<keyword evidence="9" id="KW-0902">Two-component regulatory system</keyword>
<reference evidence="15 16" key="1">
    <citation type="submission" date="2019-06" db="EMBL/GenBank/DDBJ databases">
        <title>Draft genome sequence of Methanolobus vulcani B1d.</title>
        <authorList>
            <person name="Creighbaum A.J."/>
            <person name="Ticak T."/>
            <person name="Hariraju D."/>
            <person name="Arivett B.A."/>
            <person name="Ferguson D.J.Jr."/>
        </authorList>
    </citation>
    <scope>NUCLEOTIDE SEQUENCE [LARGE SCALE GENOMIC DNA]</scope>
    <source>
        <strain evidence="15 16">B1d</strain>
    </source>
</reference>
<dbReference type="GO" id="GO:0000155">
    <property type="term" value="F:phosphorelay sensor kinase activity"/>
    <property type="evidence" value="ECO:0007669"/>
    <property type="project" value="InterPro"/>
</dbReference>
<evidence type="ECO:0000256" key="9">
    <source>
        <dbReference type="ARBA" id="ARBA00023012"/>
    </source>
</evidence>
<dbReference type="GO" id="GO:0005524">
    <property type="term" value="F:ATP binding"/>
    <property type="evidence" value="ECO:0007669"/>
    <property type="project" value="UniProtKB-KW"/>
</dbReference>
<dbReference type="Pfam" id="PF00512">
    <property type="entry name" value="HisKA"/>
    <property type="match status" value="1"/>
</dbReference>
<dbReference type="PROSITE" id="PS50109">
    <property type="entry name" value="HIS_KIN"/>
    <property type="match status" value="1"/>
</dbReference>
<keyword evidence="5" id="KW-0808">Transferase</keyword>
<dbReference type="Pfam" id="PF13426">
    <property type="entry name" value="PAS_9"/>
    <property type="match status" value="3"/>
</dbReference>
<dbReference type="SMART" id="SM00086">
    <property type="entry name" value="PAC"/>
    <property type="match status" value="3"/>
</dbReference>
<evidence type="ECO:0000313" key="15">
    <source>
        <dbReference type="EMBL" id="TQD24363.1"/>
    </source>
</evidence>
<evidence type="ECO:0000256" key="1">
    <source>
        <dbReference type="ARBA" id="ARBA00000085"/>
    </source>
</evidence>
<dbReference type="InterPro" id="IPR003018">
    <property type="entry name" value="GAF"/>
</dbReference>
<accession>A0A7Z8KMA6</accession>
<keyword evidence="7" id="KW-0418">Kinase</keyword>
<feature type="domain" description="Histidine kinase" evidence="12">
    <location>
        <begin position="572"/>
        <end position="791"/>
    </location>
</feature>
<sequence>MSSSDKNKNMDEIEHSIERRLNYERASVKCMRTLLEPGSIDNILPRILNIVHRVVDNSRTYIFKNELDPDLGLCMSQIYEAVSYGIEPQIDNPELQYLSYNEATPTLLTVLESRQHFAHLVEELDDPERTILSEQGILSVLIIPIYAGKDFWGFIGFDDCVKAREWDENDIDLLRMIADGIGEFISHRKAENELRESEERYRALHNATFGGILIHDKGRILDCNQGLVDMTGYSKEELLANDSFTIVTKESKHIVMEKLASRSEEPYEITGRRKDGTEYPIRVQAKNIPYKGKQVRVTELRDITEEKESEKALKESEERFKALHQGSFGGIFIHINDIIIECNQGLSEITGYSQDELIGKKGITLAAERCRDKILDVIATDYEEPFEVIGLRKDRTEYPLKVQAKTIPYKGKNVRIVEFRDITERKESEKALRDSERKFMNYLENAPYGILILDEHGNYLEVNKTACKLTGYDENELTQMNISDIIAPESLITAGQSFDELKTRGYTSTELQVTHKDGSVSWIRRDGTKLSDNRFILFSSDITEMKKAEHSLIEAKMLAEHNNRIKSEFLANMSHELRTPLTAVIGFSDILQEGVAGELTEKQLGYVDHINKSGNHLLEIINDILDLSKIEAGKMELECEDFNVSELIDETLKSMYPMSGKKNIKLYLRNNINNGNVHADKIKIRQILYNLLSNAIKFTPDNGEVFISIEKTENGIQVSVTDTGIGIPSEMQDEIFSPFTQVDASSKRRYGGTGLGLALVKQFVEMHNGKVWLESEEGKGSTFTFTIKNQKKDD</sequence>
<dbReference type="InterPro" id="IPR036890">
    <property type="entry name" value="HATPase_C_sf"/>
</dbReference>
<evidence type="ECO:0000256" key="10">
    <source>
        <dbReference type="ARBA" id="ARBA00023136"/>
    </source>
</evidence>
<dbReference type="SUPFAM" id="SSF55785">
    <property type="entry name" value="PYP-like sensor domain (PAS domain)"/>
    <property type="match status" value="3"/>
</dbReference>
<dbReference type="CDD" id="cd16922">
    <property type="entry name" value="HATPase_EvgS-ArcB-TorS-like"/>
    <property type="match status" value="1"/>
</dbReference>
<feature type="domain" description="PAS" evidence="13">
    <location>
        <begin position="196"/>
        <end position="259"/>
    </location>
</feature>
<comment type="catalytic activity">
    <reaction evidence="1">
        <text>ATP + protein L-histidine = ADP + protein N-phospho-L-histidine.</text>
        <dbReference type="EC" id="2.7.13.3"/>
    </reaction>
</comment>
<dbReference type="SMART" id="SM00065">
    <property type="entry name" value="GAF"/>
    <property type="match status" value="1"/>
</dbReference>
<dbReference type="SUPFAM" id="SSF47384">
    <property type="entry name" value="Homodimeric domain of signal transducing histidine kinase"/>
    <property type="match status" value="1"/>
</dbReference>
<dbReference type="InterPro" id="IPR003661">
    <property type="entry name" value="HisK_dim/P_dom"/>
</dbReference>
<organism evidence="15 16">
    <name type="scientific">Methanolobus vulcani</name>
    <dbReference type="NCBI Taxonomy" id="38026"/>
    <lineage>
        <taxon>Archaea</taxon>
        <taxon>Methanobacteriati</taxon>
        <taxon>Methanobacteriota</taxon>
        <taxon>Stenosarchaea group</taxon>
        <taxon>Methanomicrobia</taxon>
        <taxon>Methanosarcinales</taxon>
        <taxon>Methanosarcinaceae</taxon>
        <taxon>Methanolobus</taxon>
    </lineage>
</organism>
<dbReference type="Pfam" id="PF02518">
    <property type="entry name" value="HATPase_c"/>
    <property type="match status" value="1"/>
</dbReference>
<dbReference type="GO" id="GO:0005886">
    <property type="term" value="C:plasma membrane"/>
    <property type="evidence" value="ECO:0007669"/>
    <property type="project" value="TreeGrafter"/>
</dbReference>
<dbReference type="Gene3D" id="3.30.565.10">
    <property type="entry name" value="Histidine kinase-like ATPase, C-terminal domain"/>
    <property type="match status" value="1"/>
</dbReference>
<dbReference type="CDD" id="cd00130">
    <property type="entry name" value="PAS"/>
    <property type="match status" value="3"/>
</dbReference>
<keyword evidence="6" id="KW-0547">Nucleotide-binding</keyword>
<dbReference type="SUPFAM" id="SSF55874">
    <property type="entry name" value="ATPase domain of HSP90 chaperone/DNA topoisomerase II/histidine kinase"/>
    <property type="match status" value="1"/>
</dbReference>
<evidence type="ECO:0000313" key="16">
    <source>
        <dbReference type="Proteomes" id="UP000319335"/>
    </source>
</evidence>
<dbReference type="InterPro" id="IPR000014">
    <property type="entry name" value="PAS"/>
</dbReference>
<dbReference type="EC" id="2.7.13.3" evidence="3"/>
<gene>
    <name evidence="15" type="ORF">FKV42_10510</name>
</gene>
<dbReference type="InterPro" id="IPR029016">
    <property type="entry name" value="GAF-like_dom_sf"/>
</dbReference>
<keyword evidence="11" id="KW-0131">Cell cycle</keyword>
<dbReference type="InterPro" id="IPR035965">
    <property type="entry name" value="PAS-like_dom_sf"/>
</dbReference>
<feature type="domain" description="PAS" evidence="13">
    <location>
        <begin position="339"/>
        <end position="360"/>
    </location>
</feature>
<proteinExistence type="predicted"/>
<dbReference type="SMART" id="SM00387">
    <property type="entry name" value="HATPase_c"/>
    <property type="match status" value="1"/>
</dbReference>
<dbReference type="CDD" id="cd00082">
    <property type="entry name" value="HisKA"/>
    <property type="match status" value="1"/>
</dbReference>
<dbReference type="EMBL" id="VIAQ01000017">
    <property type="protein sequence ID" value="TQD24363.1"/>
    <property type="molecule type" value="Genomic_DNA"/>
</dbReference>
<evidence type="ECO:0000256" key="7">
    <source>
        <dbReference type="ARBA" id="ARBA00022777"/>
    </source>
</evidence>
<comment type="caution">
    <text evidence="15">The sequence shown here is derived from an EMBL/GenBank/DDBJ whole genome shotgun (WGS) entry which is preliminary data.</text>
</comment>
<dbReference type="InterPro" id="IPR004358">
    <property type="entry name" value="Sig_transdc_His_kin-like_C"/>
</dbReference>
<dbReference type="FunFam" id="1.10.287.130:FF:000038">
    <property type="entry name" value="Sensory transduction histidine kinase"/>
    <property type="match status" value="1"/>
</dbReference>
<dbReference type="PANTHER" id="PTHR43047">
    <property type="entry name" value="TWO-COMPONENT HISTIDINE PROTEIN KINASE"/>
    <property type="match status" value="1"/>
</dbReference>
<dbReference type="InterPro" id="IPR003594">
    <property type="entry name" value="HATPase_dom"/>
</dbReference>
<dbReference type="SUPFAM" id="SSF55781">
    <property type="entry name" value="GAF domain-like"/>
    <property type="match status" value="1"/>
</dbReference>
<dbReference type="Gene3D" id="1.10.287.130">
    <property type="match status" value="1"/>
</dbReference>
<feature type="domain" description="PAC" evidence="14">
    <location>
        <begin position="507"/>
        <end position="554"/>
    </location>
</feature>
<dbReference type="InterPro" id="IPR001610">
    <property type="entry name" value="PAC"/>
</dbReference>
<evidence type="ECO:0000259" key="14">
    <source>
        <dbReference type="PROSITE" id="PS50113"/>
    </source>
</evidence>
<comment type="subcellular location">
    <subcellularLocation>
        <location evidence="2">Membrane</location>
    </subcellularLocation>
</comment>
<dbReference type="InterPro" id="IPR036097">
    <property type="entry name" value="HisK_dim/P_sf"/>
</dbReference>
<evidence type="ECO:0000256" key="11">
    <source>
        <dbReference type="ARBA" id="ARBA00023306"/>
    </source>
</evidence>
<dbReference type="Gene3D" id="3.30.450.20">
    <property type="entry name" value="PAS domain"/>
    <property type="match status" value="3"/>
</dbReference>
<keyword evidence="16" id="KW-1185">Reference proteome</keyword>
<dbReference type="Pfam" id="PF01590">
    <property type="entry name" value="GAF"/>
    <property type="match status" value="1"/>
</dbReference>
<evidence type="ECO:0000259" key="12">
    <source>
        <dbReference type="PROSITE" id="PS50109"/>
    </source>
</evidence>
<dbReference type="FunFam" id="3.30.565.10:FF:000010">
    <property type="entry name" value="Sensor histidine kinase RcsC"/>
    <property type="match status" value="1"/>
</dbReference>
<dbReference type="PANTHER" id="PTHR43047:SF72">
    <property type="entry name" value="OSMOSENSING HISTIDINE PROTEIN KINASE SLN1"/>
    <property type="match status" value="1"/>
</dbReference>
<evidence type="ECO:0000256" key="2">
    <source>
        <dbReference type="ARBA" id="ARBA00004370"/>
    </source>
</evidence>
<dbReference type="PROSITE" id="PS50112">
    <property type="entry name" value="PAS"/>
    <property type="match status" value="3"/>
</dbReference>
<dbReference type="RefSeq" id="WP_154810219.1">
    <property type="nucleotide sequence ID" value="NZ_VIAQ01000017.1"/>
</dbReference>
<dbReference type="SMART" id="SM00388">
    <property type="entry name" value="HisKA"/>
    <property type="match status" value="1"/>
</dbReference>
<dbReference type="PRINTS" id="PR00344">
    <property type="entry name" value="BCTRLSENSOR"/>
</dbReference>
<evidence type="ECO:0000256" key="3">
    <source>
        <dbReference type="ARBA" id="ARBA00012438"/>
    </source>
</evidence>
<dbReference type="AlphaFoldDB" id="A0A7Z8KMA6"/>
<dbReference type="NCBIfam" id="TIGR00229">
    <property type="entry name" value="sensory_box"/>
    <property type="match status" value="3"/>
</dbReference>
<dbReference type="GO" id="GO:0009927">
    <property type="term" value="F:histidine phosphotransfer kinase activity"/>
    <property type="evidence" value="ECO:0007669"/>
    <property type="project" value="TreeGrafter"/>
</dbReference>
<feature type="domain" description="PAS" evidence="13">
    <location>
        <begin position="435"/>
        <end position="490"/>
    </location>
</feature>
<dbReference type="InterPro" id="IPR000700">
    <property type="entry name" value="PAS-assoc_C"/>
</dbReference>
<protein>
    <recommendedName>
        <fullName evidence="3">histidine kinase</fullName>
        <ecNumber evidence="3">2.7.13.3</ecNumber>
    </recommendedName>
</protein>
<dbReference type="Proteomes" id="UP000319335">
    <property type="component" value="Unassembled WGS sequence"/>
</dbReference>